<comment type="similarity">
    <text evidence="8 9">Belongs to the TRAP transporter small permease family.</text>
</comment>
<dbReference type="InterPro" id="IPR007387">
    <property type="entry name" value="TRAP_DctQ"/>
</dbReference>
<dbReference type="EMBL" id="JABGBN010000002">
    <property type="protein sequence ID" value="NOL51349.1"/>
    <property type="molecule type" value="Genomic_DNA"/>
</dbReference>
<keyword evidence="7 9" id="KW-0472">Membrane</keyword>
<evidence type="ECO:0000256" key="7">
    <source>
        <dbReference type="ARBA" id="ARBA00023136"/>
    </source>
</evidence>
<dbReference type="PANTHER" id="PTHR35011:SF4">
    <property type="entry name" value="SLL1102 PROTEIN"/>
    <property type="match status" value="1"/>
</dbReference>
<comment type="caution">
    <text evidence="11">The sequence shown here is derived from an EMBL/GenBank/DDBJ whole genome shotgun (WGS) entry which is preliminary data.</text>
</comment>
<dbReference type="GO" id="GO:0022857">
    <property type="term" value="F:transmembrane transporter activity"/>
    <property type="evidence" value="ECO:0007669"/>
    <property type="project" value="UniProtKB-UniRule"/>
</dbReference>
<feature type="transmembrane region" description="Helical" evidence="9">
    <location>
        <begin position="53"/>
        <end position="71"/>
    </location>
</feature>
<keyword evidence="4 9" id="KW-0997">Cell inner membrane</keyword>
<evidence type="ECO:0000256" key="5">
    <source>
        <dbReference type="ARBA" id="ARBA00022692"/>
    </source>
</evidence>
<proteinExistence type="inferred from homology"/>
<dbReference type="Proteomes" id="UP000537862">
    <property type="component" value="Unassembled WGS sequence"/>
</dbReference>
<feature type="domain" description="Tripartite ATP-independent periplasmic transporters DctQ component" evidence="10">
    <location>
        <begin position="30"/>
        <end position="161"/>
    </location>
</feature>
<evidence type="ECO:0000256" key="8">
    <source>
        <dbReference type="ARBA" id="ARBA00038436"/>
    </source>
</evidence>
<dbReference type="Pfam" id="PF04290">
    <property type="entry name" value="DctQ"/>
    <property type="match status" value="1"/>
</dbReference>
<feature type="transmembrane region" description="Helical" evidence="9">
    <location>
        <begin position="12"/>
        <end position="33"/>
    </location>
</feature>
<evidence type="ECO:0000256" key="3">
    <source>
        <dbReference type="ARBA" id="ARBA00022475"/>
    </source>
</evidence>
<reference evidence="11 12" key="1">
    <citation type="submission" date="2020-05" db="EMBL/GenBank/DDBJ databases">
        <authorList>
            <person name="Niu N."/>
        </authorList>
    </citation>
    <scope>NUCLEOTIDE SEQUENCE [LARGE SCALE GENOMIC DNA]</scope>
    <source>
        <strain evidence="11 12">3340-03</strain>
    </source>
</reference>
<protein>
    <recommendedName>
        <fullName evidence="9">TRAP transporter small permease protein</fullName>
    </recommendedName>
</protein>
<evidence type="ECO:0000256" key="6">
    <source>
        <dbReference type="ARBA" id="ARBA00022989"/>
    </source>
</evidence>
<accession>A0A849P0T3</accession>
<comment type="function">
    <text evidence="9">Part of the tripartite ATP-independent periplasmic (TRAP) transport system.</text>
</comment>
<dbReference type="InterPro" id="IPR055348">
    <property type="entry name" value="DctQ"/>
</dbReference>
<evidence type="ECO:0000256" key="2">
    <source>
        <dbReference type="ARBA" id="ARBA00022448"/>
    </source>
</evidence>
<dbReference type="AlphaFoldDB" id="A0A849P0T3"/>
<evidence type="ECO:0000256" key="9">
    <source>
        <dbReference type="RuleBase" id="RU369079"/>
    </source>
</evidence>
<keyword evidence="12" id="KW-1185">Reference proteome</keyword>
<sequence length="197" mass="21812">MKFLLSISKAIDALIGAIGKLVTWITLIVVLISAGNAIVRKTFHLSSNAWLEIQWYLFGAIFLLAAGYTFLKNEHVRVDIINQRLSERTQVWIDVIGVLFFMLPACILICYLAIPFFEVAFVSNEQSSNAGGLVRWPVKLLIPVGFFLLSLTGISHLIKCLAFLTGHGPNPLRQKESDVTAEEALAQEIAAREAAKQ</sequence>
<evidence type="ECO:0000313" key="11">
    <source>
        <dbReference type="EMBL" id="NOL51349.1"/>
    </source>
</evidence>
<keyword evidence="6 9" id="KW-1133">Transmembrane helix</keyword>
<gene>
    <name evidence="11" type="ORF">HKX39_04055</name>
</gene>
<comment type="subunit">
    <text evidence="9">The complex comprises the extracytoplasmic solute receptor protein and the two transmembrane proteins.</text>
</comment>
<keyword evidence="3" id="KW-1003">Cell membrane</keyword>
<feature type="transmembrane region" description="Helical" evidence="9">
    <location>
        <begin position="91"/>
        <end position="114"/>
    </location>
</feature>
<feature type="transmembrane region" description="Helical" evidence="9">
    <location>
        <begin position="140"/>
        <end position="164"/>
    </location>
</feature>
<dbReference type="RefSeq" id="WP_171680035.1">
    <property type="nucleotide sequence ID" value="NZ_JABGBN010000002.1"/>
</dbReference>
<dbReference type="PANTHER" id="PTHR35011">
    <property type="entry name" value="2,3-DIKETO-L-GULONATE TRAP TRANSPORTER SMALL PERMEASE PROTEIN YIAM"/>
    <property type="match status" value="1"/>
</dbReference>
<comment type="subcellular location">
    <subcellularLocation>
        <location evidence="1 9">Cell inner membrane</location>
        <topology evidence="1 9">Multi-pass membrane protein</topology>
    </subcellularLocation>
</comment>
<evidence type="ECO:0000256" key="4">
    <source>
        <dbReference type="ARBA" id="ARBA00022519"/>
    </source>
</evidence>
<evidence type="ECO:0000256" key="1">
    <source>
        <dbReference type="ARBA" id="ARBA00004429"/>
    </source>
</evidence>
<evidence type="ECO:0000313" key="12">
    <source>
        <dbReference type="Proteomes" id="UP000537862"/>
    </source>
</evidence>
<dbReference type="GO" id="GO:0005886">
    <property type="term" value="C:plasma membrane"/>
    <property type="evidence" value="ECO:0007669"/>
    <property type="project" value="UniProtKB-SubCell"/>
</dbReference>
<organism evidence="11 12">
    <name type="scientific">Pelistega suis</name>
    <dbReference type="NCBI Taxonomy" id="1631957"/>
    <lineage>
        <taxon>Bacteria</taxon>
        <taxon>Pseudomonadati</taxon>
        <taxon>Pseudomonadota</taxon>
        <taxon>Betaproteobacteria</taxon>
        <taxon>Burkholderiales</taxon>
        <taxon>Alcaligenaceae</taxon>
        <taxon>Pelistega</taxon>
    </lineage>
</organism>
<keyword evidence="2 9" id="KW-0813">Transport</keyword>
<keyword evidence="5 9" id="KW-0812">Transmembrane</keyword>
<name>A0A849P0T3_9BURK</name>
<evidence type="ECO:0000259" key="10">
    <source>
        <dbReference type="Pfam" id="PF04290"/>
    </source>
</evidence>